<dbReference type="EMBL" id="JBHMBH010000019">
    <property type="protein sequence ID" value="MFB9714166.1"/>
    <property type="molecule type" value="Genomic_DNA"/>
</dbReference>
<accession>A0ABV5UNR6</accession>
<organism evidence="1 2">
    <name type="scientific">Arthrobacter methylotrophus</name>
    <dbReference type="NCBI Taxonomy" id="121291"/>
    <lineage>
        <taxon>Bacteria</taxon>
        <taxon>Bacillati</taxon>
        <taxon>Actinomycetota</taxon>
        <taxon>Actinomycetes</taxon>
        <taxon>Micrococcales</taxon>
        <taxon>Micrococcaceae</taxon>
        <taxon>Arthrobacter</taxon>
    </lineage>
</organism>
<name>A0ABV5UNR6_9MICC</name>
<evidence type="ECO:0008006" key="3">
    <source>
        <dbReference type="Google" id="ProtNLM"/>
    </source>
</evidence>
<dbReference type="RefSeq" id="WP_345043690.1">
    <property type="nucleotide sequence ID" value="NZ_BAABED010000001.1"/>
</dbReference>
<protein>
    <recommendedName>
        <fullName evidence="3">HNH endonuclease</fullName>
    </recommendedName>
</protein>
<sequence>MAETIEAPPGHPVLDWLIADYRASSARRRNKGEDEVRRYLEIAALEPTEELAHQRTTALEEEAAARYFAARRGVKPPTWNLVARLRAARTVRRLANDLSAAHNADRMYWLVHRNHRMAARGRELALQKAAIETHTAVWDGDTRTLSCSCGETAGYLTHIAA</sequence>
<reference evidence="1 2" key="1">
    <citation type="submission" date="2024-09" db="EMBL/GenBank/DDBJ databases">
        <authorList>
            <person name="Sun Q."/>
            <person name="Mori K."/>
        </authorList>
    </citation>
    <scope>NUCLEOTIDE SEQUENCE [LARGE SCALE GENOMIC DNA]</scope>
    <source>
        <strain evidence="1 2">JCM 13519</strain>
    </source>
</reference>
<gene>
    <name evidence="1" type="ORF">ACFFPI_08335</name>
</gene>
<keyword evidence="2" id="KW-1185">Reference proteome</keyword>
<evidence type="ECO:0000313" key="1">
    <source>
        <dbReference type="EMBL" id="MFB9714166.1"/>
    </source>
</evidence>
<comment type="caution">
    <text evidence="1">The sequence shown here is derived from an EMBL/GenBank/DDBJ whole genome shotgun (WGS) entry which is preliminary data.</text>
</comment>
<dbReference type="Proteomes" id="UP001589536">
    <property type="component" value="Unassembled WGS sequence"/>
</dbReference>
<proteinExistence type="predicted"/>
<evidence type="ECO:0000313" key="2">
    <source>
        <dbReference type="Proteomes" id="UP001589536"/>
    </source>
</evidence>